<accession>A0A089ZJ40</accession>
<evidence type="ECO:0000256" key="8">
    <source>
        <dbReference type="SAM" id="Phobius"/>
    </source>
</evidence>
<proteinExistence type="inferred from homology"/>
<dbReference type="Gene3D" id="3.40.1710.10">
    <property type="entry name" value="abc type-2 transporter like domain"/>
    <property type="match status" value="1"/>
</dbReference>
<evidence type="ECO:0000313" key="11">
    <source>
        <dbReference type="EMBL" id="CEL25866.1"/>
    </source>
</evidence>
<feature type="transmembrane region" description="Helical" evidence="8">
    <location>
        <begin position="251"/>
        <end position="272"/>
    </location>
</feature>
<evidence type="ECO:0000313" key="12">
    <source>
        <dbReference type="Proteomes" id="UP000029661"/>
    </source>
</evidence>
<feature type="transmembrane region" description="Helical" evidence="8">
    <location>
        <begin position="278"/>
        <end position="300"/>
    </location>
</feature>
<keyword evidence="5 8" id="KW-0812">Transmembrane</keyword>
<evidence type="ECO:0000256" key="6">
    <source>
        <dbReference type="ARBA" id="ARBA00022989"/>
    </source>
</evidence>
<dbReference type="GeneID" id="26740484"/>
<evidence type="ECO:0000256" key="5">
    <source>
        <dbReference type="ARBA" id="ARBA00022692"/>
    </source>
</evidence>
<evidence type="ECO:0000256" key="2">
    <source>
        <dbReference type="ARBA" id="ARBA00007783"/>
    </source>
</evidence>
<feature type="transmembrane region" description="Helical" evidence="8">
    <location>
        <begin position="28"/>
        <end position="46"/>
    </location>
</feature>
<keyword evidence="4" id="KW-1003">Cell membrane</keyword>
<comment type="similarity">
    <text evidence="2">Belongs to the ABC-2 integral membrane protein family.</text>
</comment>
<evidence type="ECO:0000256" key="1">
    <source>
        <dbReference type="ARBA" id="ARBA00004651"/>
    </source>
</evidence>
<evidence type="ECO:0000313" key="10">
    <source>
        <dbReference type="EMBL" id="AIS33018.1"/>
    </source>
</evidence>
<keyword evidence="13" id="KW-1185">Reference proteome</keyword>
<dbReference type="KEGG" id="mfc:BRM9_2218"/>
<dbReference type="Proteomes" id="UP000062768">
    <property type="component" value="Chromosome I"/>
</dbReference>
<dbReference type="EMBL" id="LN734822">
    <property type="protein sequence ID" value="CEL25866.1"/>
    <property type="molecule type" value="Genomic_DNA"/>
</dbReference>
<dbReference type="PATRIC" id="fig|2162.10.peg.2324"/>
<feature type="domain" description="ABC transmembrane type-2" evidence="9">
    <location>
        <begin position="166"/>
        <end position="391"/>
    </location>
</feature>
<organism evidence="10 12">
    <name type="scientific">Methanobacterium formicicum</name>
    <dbReference type="NCBI Taxonomy" id="2162"/>
    <lineage>
        <taxon>Archaea</taxon>
        <taxon>Methanobacteriati</taxon>
        <taxon>Methanobacteriota</taxon>
        <taxon>Methanomada group</taxon>
        <taxon>Methanobacteria</taxon>
        <taxon>Methanobacteriales</taxon>
        <taxon>Methanobacteriaceae</taxon>
        <taxon>Methanobacterium</taxon>
    </lineage>
</organism>
<comment type="subcellular location">
    <subcellularLocation>
        <location evidence="1">Cell membrane</location>
        <topology evidence="1">Multi-pass membrane protein</topology>
    </subcellularLocation>
</comment>
<keyword evidence="6 8" id="KW-1133">Transmembrane helix</keyword>
<dbReference type="Proteomes" id="UP000029661">
    <property type="component" value="Chromosome"/>
</dbReference>
<dbReference type="PANTHER" id="PTHR30294">
    <property type="entry name" value="MEMBRANE COMPONENT OF ABC TRANSPORTER YHHJ-RELATED"/>
    <property type="match status" value="1"/>
</dbReference>
<dbReference type="EMBL" id="CP006933">
    <property type="protein sequence ID" value="AIS33018.1"/>
    <property type="molecule type" value="Genomic_DNA"/>
</dbReference>
<protein>
    <submittedName>
        <fullName evidence="10 11">ABC transporter</fullName>
    </submittedName>
</protein>
<evidence type="ECO:0000259" key="9">
    <source>
        <dbReference type="PROSITE" id="PS51012"/>
    </source>
</evidence>
<name>A0A089ZJ40_METFO</name>
<feature type="transmembrane region" description="Helical" evidence="8">
    <location>
        <begin position="312"/>
        <end position="330"/>
    </location>
</feature>
<dbReference type="GO" id="GO:0043190">
    <property type="term" value="C:ATP-binding cassette (ABC) transporter complex"/>
    <property type="evidence" value="ECO:0007669"/>
    <property type="project" value="InterPro"/>
</dbReference>
<sequence length="394" mass="43095">MDAVKIVKDSYHVMAKDLLEFRRNKMQLAALVMMPLIFLVMFGFIFPSGNTQQHMPMGIVNLDQGQASQEFIAQLDLMNQNTSFMDFTNYSSVDEAKTQINQGKIYGAFIIPPGFSENLTTGKSGDFTVYIDNSNPQSATQIQQVLSSTVNGLNDMKAQATVLELSKETNQQINPQAIIFPYVPQVSTTIPGETNYFNFLAPGLMIMIVMMGVMTGIPEAISKEKELGTFDGMLSAPISQISVIIGKTAALCIRGFLQCVIILGLAMLLFGVTVQGSLLLAFFMLLLGIFSFIGLGILAISMSGDQASGTMIVNLLMFPMIFMGGVFYPIQQMPGFMQTISQFIPLTYAADAMRKIILLNAGIGDVLYQMVILIGFGVVTMAIAVPLFRKSMTR</sequence>
<keyword evidence="7 8" id="KW-0472">Membrane</keyword>
<dbReference type="InterPro" id="IPR047817">
    <property type="entry name" value="ABC2_TM_bact-type"/>
</dbReference>
<dbReference type="RefSeq" id="WP_048085768.1">
    <property type="nucleotide sequence ID" value="NZ_CP006933.1"/>
</dbReference>
<dbReference type="InterPro" id="IPR051449">
    <property type="entry name" value="ABC-2_transporter_component"/>
</dbReference>
<dbReference type="PRINTS" id="PR00164">
    <property type="entry name" value="ABC2TRNSPORT"/>
</dbReference>
<dbReference type="Pfam" id="PF12698">
    <property type="entry name" value="ABC2_membrane_3"/>
    <property type="match status" value="1"/>
</dbReference>
<feature type="transmembrane region" description="Helical" evidence="8">
    <location>
        <begin position="366"/>
        <end position="388"/>
    </location>
</feature>
<dbReference type="OrthoDB" id="147058at2157"/>
<evidence type="ECO:0000313" key="13">
    <source>
        <dbReference type="Proteomes" id="UP000062768"/>
    </source>
</evidence>
<dbReference type="PANTHER" id="PTHR30294:SF29">
    <property type="entry name" value="MULTIDRUG ABC TRANSPORTER PERMEASE YBHS-RELATED"/>
    <property type="match status" value="1"/>
</dbReference>
<dbReference type="GO" id="GO:0140359">
    <property type="term" value="F:ABC-type transporter activity"/>
    <property type="evidence" value="ECO:0007669"/>
    <property type="project" value="InterPro"/>
</dbReference>
<dbReference type="STRING" id="2162.BRM9_2218"/>
<feature type="transmembrane region" description="Helical" evidence="8">
    <location>
        <begin position="196"/>
        <end position="217"/>
    </location>
</feature>
<reference evidence="10" key="1">
    <citation type="submission" date="2013-12" db="EMBL/GenBank/DDBJ databases">
        <title>The complete genome sequence of Methanobacterium sp. BRM9.</title>
        <authorList>
            <consortium name="Pastoral Greenhouse Gas Research Consortium"/>
            <person name="Kelly W.J."/>
            <person name="Leahy S.C."/>
            <person name="Perry R."/>
            <person name="Li D."/>
            <person name="Altermann E."/>
            <person name="Lambie S.C."/>
            <person name="Attwood G.T."/>
        </authorList>
    </citation>
    <scope>NUCLEOTIDE SEQUENCE [LARGE SCALE GENOMIC DNA]</scope>
    <source>
        <strain evidence="10">BRM9</strain>
    </source>
</reference>
<evidence type="ECO:0000256" key="7">
    <source>
        <dbReference type="ARBA" id="ARBA00023136"/>
    </source>
</evidence>
<evidence type="ECO:0000256" key="3">
    <source>
        <dbReference type="ARBA" id="ARBA00022448"/>
    </source>
</evidence>
<evidence type="ECO:0000256" key="4">
    <source>
        <dbReference type="ARBA" id="ARBA00022475"/>
    </source>
</evidence>
<dbReference type="AlphaFoldDB" id="A0A089ZJ40"/>
<reference evidence="11" key="2">
    <citation type="submission" date="2014-09" db="EMBL/GenBank/DDBJ databases">
        <authorList>
            <person name="Bishop-Lilly K.A."/>
            <person name="Broomall S.M."/>
            <person name="Chain P.S."/>
            <person name="Chertkov O."/>
            <person name="Coyne S.R."/>
            <person name="Daligault H.E."/>
            <person name="Davenport K.W."/>
            <person name="Erkkila T."/>
            <person name="Frey K.G."/>
            <person name="Gibbons H.S."/>
            <person name="Gu W."/>
            <person name="Jaissle J."/>
            <person name="Johnson S.L."/>
            <person name="Koroleva G.I."/>
            <person name="Ladner J.T."/>
            <person name="Lo C.-C."/>
            <person name="Minogue T.D."/>
            <person name="Munk C."/>
            <person name="Palacios G.F."/>
            <person name="Redden C.L."/>
            <person name="Rosenzweig C.N."/>
            <person name="Scholz M.B."/>
            <person name="Teshima H."/>
            <person name="Xu Y."/>
        </authorList>
    </citation>
    <scope>NUCLEOTIDE SEQUENCE</scope>
    <source>
        <strain evidence="11">Mb9</strain>
    </source>
</reference>
<keyword evidence="3" id="KW-0813">Transport</keyword>
<dbReference type="InterPro" id="IPR013525">
    <property type="entry name" value="ABC2_TM"/>
</dbReference>
<dbReference type="PROSITE" id="PS51012">
    <property type="entry name" value="ABC_TM2"/>
    <property type="match status" value="1"/>
</dbReference>
<gene>
    <name evidence="10" type="ORF">BRM9_2218</name>
    <name evidence="11" type="ORF">MB9_2252</name>
</gene>
<dbReference type="InterPro" id="IPR000412">
    <property type="entry name" value="ABC_2_transport"/>
</dbReference>